<dbReference type="CDD" id="cd20716">
    <property type="entry name" value="cyt_P460_fam"/>
    <property type="match status" value="1"/>
</dbReference>
<dbReference type="Gene3D" id="3.50.70.20">
    <property type="entry name" value="Cytochrome P460"/>
    <property type="match status" value="1"/>
</dbReference>
<dbReference type="AlphaFoldDB" id="A0A0S4SL92"/>
<dbReference type="EMBL" id="FAVB01000002">
    <property type="protein sequence ID" value="CUU79301.1"/>
    <property type="molecule type" value="Genomic_DNA"/>
</dbReference>
<dbReference type="Proteomes" id="UP000052257">
    <property type="component" value="Unassembled WGS sequence"/>
</dbReference>
<dbReference type="Proteomes" id="UP000052237">
    <property type="component" value="Unassembled WGS sequence"/>
</dbReference>
<evidence type="ECO:0000313" key="2">
    <source>
        <dbReference type="EMBL" id="CUU69566.1"/>
    </source>
</evidence>
<dbReference type="Pfam" id="PF16694">
    <property type="entry name" value="Cytochrome_P460"/>
    <property type="match status" value="1"/>
</dbReference>
<keyword evidence="4" id="KW-1185">Reference proteome</keyword>
<dbReference type="EMBL" id="FAUW01000001">
    <property type="protein sequence ID" value="CUU69566.1"/>
    <property type="molecule type" value="Genomic_DNA"/>
</dbReference>
<reference evidence="4 5" key="1">
    <citation type="submission" date="2015-11" db="EMBL/GenBank/DDBJ databases">
        <authorList>
            <consortium name="Pathogen Informatics"/>
        </authorList>
    </citation>
    <scope>NUCLEOTIDE SEQUENCE [LARGE SCALE GENOMIC DNA]</scope>
    <source>
        <strain evidence="3 4">006A-0059</strain>
        <strain evidence="2 5">006A-0191</strain>
    </source>
</reference>
<evidence type="ECO:0000313" key="3">
    <source>
        <dbReference type="EMBL" id="CUU79301.1"/>
    </source>
</evidence>
<name>A0A0S4SL92_CAMHY</name>
<dbReference type="InterPro" id="IPR032033">
    <property type="entry name" value="Cytochrome_P460"/>
</dbReference>
<gene>
    <name evidence="3" type="ORF">ERS686654_01058</name>
    <name evidence="2" type="ORF">ERS739220_00165</name>
</gene>
<dbReference type="RefSeq" id="WP_059427372.1">
    <property type="nucleotide sequence ID" value="NZ_FAUT01000002.1"/>
</dbReference>
<dbReference type="InterPro" id="IPR038142">
    <property type="entry name" value="Cytochrome_P460_sp"/>
</dbReference>
<protein>
    <recommendedName>
        <fullName evidence="1">Cytochrome P460 domain-containing protein</fullName>
    </recommendedName>
</protein>
<evidence type="ECO:0000259" key="1">
    <source>
        <dbReference type="Pfam" id="PF16694"/>
    </source>
</evidence>
<proteinExistence type="predicted"/>
<evidence type="ECO:0000313" key="4">
    <source>
        <dbReference type="Proteomes" id="UP000052237"/>
    </source>
</evidence>
<comment type="caution">
    <text evidence="3">The sequence shown here is derived from an EMBL/GenBank/DDBJ whole genome shotgun (WGS) entry which is preliminary data.</text>
</comment>
<evidence type="ECO:0000313" key="5">
    <source>
        <dbReference type="Proteomes" id="UP000052257"/>
    </source>
</evidence>
<feature type="domain" description="Cytochrome P460" evidence="1">
    <location>
        <begin position="26"/>
        <end position="132"/>
    </location>
</feature>
<accession>A0A9W5AMK9</accession>
<accession>A0A0S4SL92</accession>
<dbReference type="GeneID" id="29473752"/>
<organism evidence="3 4">
    <name type="scientific">Campylobacter hyointestinalis subsp. hyointestinalis</name>
    <dbReference type="NCBI Taxonomy" id="91352"/>
    <lineage>
        <taxon>Bacteria</taxon>
        <taxon>Pseudomonadati</taxon>
        <taxon>Campylobacterota</taxon>
        <taxon>Epsilonproteobacteria</taxon>
        <taxon>Campylobacterales</taxon>
        <taxon>Campylobacteraceae</taxon>
        <taxon>Campylobacter</taxon>
    </lineage>
</organism>
<sequence length="144" mass="17047">MKFVNLSKKFTILSVFFGVLAFGQFPDDFRLWVHYNDFERGDVLERMYIQKEAIKAVKNGQNLPDQTIIMLEELYTQGAKKGEVRRYITMQKNNKKWEFYAFNADKSPNLSDTKRCLDCHQDSLDREDIVFTLENIKNYQGNLE</sequence>